<gene>
    <name evidence="3" type="ORF">llap_6507</name>
</gene>
<evidence type="ECO:0000259" key="2">
    <source>
        <dbReference type="Pfam" id="PF14529"/>
    </source>
</evidence>
<feature type="domain" description="Endonuclease/exonuclease/phosphatase" evidence="2">
    <location>
        <begin position="25"/>
        <end position="128"/>
    </location>
</feature>
<dbReference type="PANTHER" id="PTHR33395:SF22">
    <property type="entry name" value="REVERSE TRANSCRIPTASE DOMAIN-CONTAINING PROTEIN"/>
    <property type="match status" value="1"/>
</dbReference>
<accession>A0A2I0UAX3</accession>
<proteinExistence type="predicted"/>
<dbReference type="EMBL" id="KZ505925">
    <property type="protein sequence ID" value="PKU43200.1"/>
    <property type="molecule type" value="Genomic_DNA"/>
</dbReference>
<name>A0A2I0UAX3_LIMLA</name>
<dbReference type="Pfam" id="PF14529">
    <property type="entry name" value="Exo_endo_phos_2"/>
    <property type="match status" value="1"/>
</dbReference>
<sequence length="345" mass="39235">MKSQQRAYGSRLKGTQGQLTLQWGVCYRPPDQEDGVDEALYRQVGAASHSQTLVLMGDFNHPDICWRANTVGHKKARKFLECVSYNFLQMVEELMRRGAVLDLVLTSKEELVGYVKLKGSLGCNDHEMVESKILRAARRVSSKLTTLDFRRADFGLLGDLLGRVTAPDKALERSGAQGSWLVFKDHLLQAQDQCIPRKKSGKKARRPAWMNKELLDNLKSTKEAYRGWKQGQVDCEEYRETVQVARNHFRQAKAQLELNLARDIKDNKKNFCKYVSAKRKTREGVGPLWKETGDLVSQDMEKAEVLNYFFALVFTDKGSNHSAQVAEGKGRSYENEELPTVEDQV</sequence>
<dbReference type="Gene3D" id="3.60.10.10">
    <property type="entry name" value="Endonuclease/exonuclease/phosphatase"/>
    <property type="match status" value="1"/>
</dbReference>
<dbReference type="Proteomes" id="UP000233556">
    <property type="component" value="Unassembled WGS sequence"/>
</dbReference>
<feature type="region of interest" description="Disordered" evidence="1">
    <location>
        <begin position="323"/>
        <end position="345"/>
    </location>
</feature>
<dbReference type="PANTHER" id="PTHR33395">
    <property type="entry name" value="TRANSCRIPTASE, PUTATIVE-RELATED-RELATED"/>
    <property type="match status" value="1"/>
</dbReference>
<evidence type="ECO:0000313" key="4">
    <source>
        <dbReference type="Proteomes" id="UP000233556"/>
    </source>
</evidence>
<dbReference type="InterPro" id="IPR036691">
    <property type="entry name" value="Endo/exonu/phosph_ase_sf"/>
</dbReference>
<dbReference type="GO" id="GO:0061343">
    <property type="term" value="P:cell adhesion involved in heart morphogenesis"/>
    <property type="evidence" value="ECO:0007669"/>
    <property type="project" value="TreeGrafter"/>
</dbReference>
<dbReference type="GO" id="GO:0016301">
    <property type="term" value="F:kinase activity"/>
    <property type="evidence" value="ECO:0007669"/>
    <property type="project" value="UniProtKB-KW"/>
</dbReference>
<keyword evidence="3" id="KW-0808">Transferase</keyword>
<dbReference type="GO" id="GO:0007508">
    <property type="term" value="P:larval heart development"/>
    <property type="evidence" value="ECO:0007669"/>
    <property type="project" value="TreeGrafter"/>
</dbReference>
<keyword evidence="4" id="KW-1185">Reference proteome</keyword>
<dbReference type="OrthoDB" id="416454at2759"/>
<evidence type="ECO:0000256" key="1">
    <source>
        <dbReference type="SAM" id="MobiDB-lite"/>
    </source>
</evidence>
<dbReference type="AlphaFoldDB" id="A0A2I0UAX3"/>
<dbReference type="InterPro" id="IPR005135">
    <property type="entry name" value="Endo/exonuclease/phosphatase"/>
</dbReference>
<reference evidence="4" key="1">
    <citation type="submission" date="2017-11" db="EMBL/GenBank/DDBJ databases">
        <authorList>
            <person name="Lima N.C."/>
            <person name="Parody-Merino A.M."/>
            <person name="Battley P.F."/>
            <person name="Fidler A.E."/>
            <person name="Prosdocimi F."/>
        </authorList>
    </citation>
    <scope>NUCLEOTIDE SEQUENCE [LARGE SCALE GENOMIC DNA]</scope>
</reference>
<reference evidence="4" key="2">
    <citation type="submission" date="2017-12" db="EMBL/GenBank/DDBJ databases">
        <title>Genome sequence of the Bar-tailed Godwit (Limosa lapponica baueri).</title>
        <authorList>
            <person name="Lima N.C.B."/>
            <person name="Parody-Merino A.M."/>
            <person name="Battley P.F."/>
            <person name="Fidler A.E."/>
            <person name="Prosdocimi F."/>
        </authorList>
    </citation>
    <scope>NUCLEOTIDE SEQUENCE [LARGE SCALE GENOMIC DNA]</scope>
</reference>
<organism evidence="3 4">
    <name type="scientific">Limosa lapponica baueri</name>
    <dbReference type="NCBI Taxonomy" id="1758121"/>
    <lineage>
        <taxon>Eukaryota</taxon>
        <taxon>Metazoa</taxon>
        <taxon>Chordata</taxon>
        <taxon>Craniata</taxon>
        <taxon>Vertebrata</taxon>
        <taxon>Euteleostomi</taxon>
        <taxon>Archelosauria</taxon>
        <taxon>Archosauria</taxon>
        <taxon>Dinosauria</taxon>
        <taxon>Saurischia</taxon>
        <taxon>Theropoda</taxon>
        <taxon>Coelurosauria</taxon>
        <taxon>Aves</taxon>
        <taxon>Neognathae</taxon>
        <taxon>Neoaves</taxon>
        <taxon>Charadriiformes</taxon>
        <taxon>Scolopacidae</taxon>
        <taxon>Limosa</taxon>
    </lineage>
</organism>
<evidence type="ECO:0000313" key="3">
    <source>
        <dbReference type="EMBL" id="PKU43200.1"/>
    </source>
</evidence>
<dbReference type="GO" id="GO:0031012">
    <property type="term" value="C:extracellular matrix"/>
    <property type="evidence" value="ECO:0007669"/>
    <property type="project" value="TreeGrafter"/>
</dbReference>
<feature type="compositionally biased region" description="Acidic residues" evidence="1">
    <location>
        <begin position="335"/>
        <end position="345"/>
    </location>
</feature>
<keyword evidence="3" id="KW-0418">Kinase</keyword>
<protein>
    <submittedName>
        <fullName evidence="3">Glycerol kinase</fullName>
    </submittedName>
</protein>